<sequence length="179" mass="21009">MEEFLFQEGQSVSVFCINQGVQRTIDTIINIKDGVITLQSTDLEFDLHGSWIQAKTNHIHFFITPEIDEKNTTIHRNYKEFKNLIHNELKMDKEEIRELIRETIVVETKVIMEGKEDYINKCIESYIQQLIKQGMSDNGKLAFGFKERVAMMVSNEMGRFIANQLEFDIKVKERNETNE</sequence>
<dbReference type="EMBL" id="ARXZ02000004">
    <property type="protein sequence ID" value="ERI01051.1"/>
    <property type="molecule type" value="Genomic_DNA"/>
</dbReference>
<protein>
    <submittedName>
        <fullName evidence="1">Uncharacterized protein</fullName>
    </submittedName>
</protein>
<accession>A0AAN4HK74</accession>
<dbReference type="RefSeq" id="WP_000390834.1">
    <property type="nucleotide sequence ID" value="NZ_ARXZ02000004.1"/>
</dbReference>
<evidence type="ECO:0000313" key="2">
    <source>
        <dbReference type="Proteomes" id="UP000013487"/>
    </source>
</evidence>
<reference evidence="1 2" key="1">
    <citation type="journal article" date="2013" name="Genome Announc.">
        <title>Draft Genome Sequence of Bacillus thuringiensis var. thuringiensis Strain T01-328, a Brazilian Isolate That Produces a Soluble Pesticide Protein, Cry1Ia.</title>
        <authorList>
            <person name="Varani A.M."/>
            <person name="Lemos M.V."/>
            <person name="Fernandes C.C."/>
            <person name="Lemos E.G."/>
            <person name="Alves E.C."/>
            <person name="Desiderio J.A."/>
        </authorList>
    </citation>
    <scope>NUCLEOTIDE SEQUENCE [LARGE SCALE GENOMIC DNA]</scope>
    <source>
        <strain evidence="1 2">T01-328</strain>
    </source>
</reference>
<dbReference type="Proteomes" id="UP000013487">
    <property type="component" value="Unassembled WGS sequence"/>
</dbReference>
<comment type="caution">
    <text evidence="1">The sequence shown here is derived from an EMBL/GenBank/DDBJ whole genome shotgun (WGS) entry which is preliminary data.</text>
</comment>
<evidence type="ECO:0000313" key="1">
    <source>
        <dbReference type="EMBL" id="ERI01051.1"/>
    </source>
</evidence>
<proteinExistence type="predicted"/>
<dbReference type="AlphaFoldDB" id="A0AAN4HK74"/>
<name>A0AAN4HK74_BACTU</name>
<gene>
    <name evidence="1" type="ORF">BTCBT_002606</name>
</gene>
<organism evidence="1 2">
    <name type="scientific">Bacillus thuringiensis T01-328</name>
    <dbReference type="NCBI Taxonomy" id="1324966"/>
    <lineage>
        <taxon>Bacteria</taxon>
        <taxon>Bacillati</taxon>
        <taxon>Bacillota</taxon>
        <taxon>Bacilli</taxon>
        <taxon>Bacillales</taxon>
        <taxon>Bacillaceae</taxon>
        <taxon>Bacillus</taxon>
        <taxon>Bacillus cereus group</taxon>
    </lineage>
</organism>